<proteinExistence type="predicted"/>
<gene>
    <name evidence="1" type="ORF">BRLA_c022660</name>
</gene>
<organism evidence="1 2">
    <name type="scientific">Brevibacillus laterosporus LMG 15441</name>
    <dbReference type="NCBI Taxonomy" id="1042163"/>
    <lineage>
        <taxon>Bacteria</taxon>
        <taxon>Bacillati</taxon>
        <taxon>Bacillota</taxon>
        <taxon>Bacilli</taxon>
        <taxon>Bacillales</taxon>
        <taxon>Paenibacillaceae</taxon>
        <taxon>Brevibacillus</taxon>
    </lineage>
</organism>
<reference evidence="1 2" key="1">
    <citation type="journal article" date="2011" name="J. Bacteriol.">
        <title>Genome sequence of Brevibacillus laterosporus LMG 15441, a pathogen of invertebrates.</title>
        <authorList>
            <person name="Djukic M."/>
            <person name="Poehlein A."/>
            <person name="Thurmer A."/>
            <person name="Daniel R."/>
        </authorList>
    </citation>
    <scope>NUCLEOTIDE SEQUENCE [LARGE SCALE GENOMIC DNA]</scope>
    <source>
        <strain evidence="1 2">LMG 15441</strain>
    </source>
</reference>
<dbReference type="Proteomes" id="UP000005850">
    <property type="component" value="Chromosome"/>
</dbReference>
<sequence>MQVDNPLSLNRYTYVHNNPVSNVDLTGNWYESKDGKWAHPNTTKHMVDYLTKNPQVKELSPKSKQMIEQAMLTSFRTAVEKAVPNLKSGKNFMNIGQWEIGINVSETEVVIYHALFK</sequence>
<evidence type="ECO:0000313" key="2">
    <source>
        <dbReference type="Proteomes" id="UP000005850"/>
    </source>
</evidence>
<accession>A0A075R1X5</accession>
<evidence type="ECO:0000313" key="1">
    <source>
        <dbReference type="EMBL" id="AIG26587.1"/>
    </source>
</evidence>
<dbReference type="EMBL" id="CP007806">
    <property type="protein sequence ID" value="AIG26587.1"/>
    <property type="molecule type" value="Genomic_DNA"/>
</dbReference>
<name>A0A075R1X5_BRELA</name>
<keyword evidence="2" id="KW-1185">Reference proteome</keyword>
<dbReference type="KEGG" id="blr:BRLA_c022660"/>
<evidence type="ECO:0008006" key="3">
    <source>
        <dbReference type="Google" id="ProtNLM"/>
    </source>
</evidence>
<dbReference type="HOGENOM" id="CLU_2166620_0_0_9"/>
<dbReference type="STRING" id="1042163.BRLA_c022660"/>
<dbReference type="AlphaFoldDB" id="A0A075R1X5"/>
<protein>
    <recommendedName>
        <fullName evidence="3">RHS repeat-associated core domain protein</fullName>
    </recommendedName>
</protein>